<dbReference type="InterPro" id="IPR000618">
    <property type="entry name" value="Insect_cuticle"/>
</dbReference>
<dbReference type="GO" id="GO:0042302">
    <property type="term" value="F:structural constituent of cuticle"/>
    <property type="evidence" value="ECO:0007669"/>
    <property type="project" value="UniProtKB-UniRule"/>
</dbReference>
<evidence type="ECO:0000256" key="2">
    <source>
        <dbReference type="PROSITE-ProRule" id="PRU00497"/>
    </source>
</evidence>
<dbReference type="InterPro" id="IPR051217">
    <property type="entry name" value="Insect_Cuticle_Struc_Prot"/>
</dbReference>
<feature type="region of interest" description="Disordered" evidence="3">
    <location>
        <begin position="69"/>
        <end position="106"/>
    </location>
</feature>
<feature type="region of interest" description="Disordered" evidence="3">
    <location>
        <begin position="156"/>
        <end position="178"/>
    </location>
</feature>
<dbReference type="PANTHER" id="PTHR12236:SF79">
    <property type="entry name" value="CUTICULAR PROTEIN 50CB-RELATED"/>
    <property type="match status" value="1"/>
</dbReference>
<feature type="region of interest" description="Disordered" evidence="3">
    <location>
        <begin position="210"/>
        <end position="231"/>
    </location>
</feature>
<feature type="compositionally biased region" description="Basic and acidic residues" evidence="3">
    <location>
        <begin position="156"/>
        <end position="170"/>
    </location>
</feature>
<keyword evidence="1 2" id="KW-0193">Cuticle</keyword>
<feature type="compositionally biased region" description="Low complexity" evidence="3">
    <location>
        <begin position="212"/>
        <end position="228"/>
    </location>
</feature>
<proteinExistence type="predicted"/>
<evidence type="ECO:0000256" key="1">
    <source>
        <dbReference type="ARBA" id="ARBA00022460"/>
    </source>
</evidence>
<name>A0A5B7EC03_PORTR</name>
<gene>
    <name evidence="4" type="primary">resilin_17</name>
    <name evidence="4" type="ORF">E2C01_023595</name>
</gene>
<reference evidence="4 5" key="1">
    <citation type="submission" date="2019-05" db="EMBL/GenBank/DDBJ databases">
        <title>Another draft genome of Portunus trituberculatus and its Hox gene families provides insights of decapod evolution.</title>
        <authorList>
            <person name="Jeong J.-H."/>
            <person name="Song I."/>
            <person name="Kim S."/>
            <person name="Choi T."/>
            <person name="Kim D."/>
            <person name="Ryu S."/>
            <person name="Kim W."/>
        </authorList>
    </citation>
    <scope>NUCLEOTIDE SEQUENCE [LARGE SCALE GENOMIC DNA]</scope>
    <source>
        <tissue evidence="4">Muscle</tissue>
    </source>
</reference>
<dbReference type="GO" id="GO:0031012">
    <property type="term" value="C:extracellular matrix"/>
    <property type="evidence" value="ECO:0007669"/>
    <property type="project" value="TreeGrafter"/>
</dbReference>
<dbReference type="AlphaFoldDB" id="A0A5B7EC03"/>
<protein>
    <submittedName>
        <fullName evidence="4">Pro-resilin</fullName>
    </submittedName>
</protein>
<organism evidence="4 5">
    <name type="scientific">Portunus trituberculatus</name>
    <name type="common">Swimming crab</name>
    <name type="synonym">Neptunus trituberculatus</name>
    <dbReference type="NCBI Taxonomy" id="210409"/>
    <lineage>
        <taxon>Eukaryota</taxon>
        <taxon>Metazoa</taxon>
        <taxon>Ecdysozoa</taxon>
        <taxon>Arthropoda</taxon>
        <taxon>Crustacea</taxon>
        <taxon>Multicrustacea</taxon>
        <taxon>Malacostraca</taxon>
        <taxon>Eumalacostraca</taxon>
        <taxon>Eucarida</taxon>
        <taxon>Decapoda</taxon>
        <taxon>Pleocyemata</taxon>
        <taxon>Brachyura</taxon>
        <taxon>Eubrachyura</taxon>
        <taxon>Portunoidea</taxon>
        <taxon>Portunidae</taxon>
        <taxon>Portuninae</taxon>
        <taxon>Portunus</taxon>
    </lineage>
</organism>
<dbReference type="Pfam" id="PF00379">
    <property type="entry name" value="Chitin_bind_4"/>
    <property type="match status" value="1"/>
</dbReference>
<evidence type="ECO:0000313" key="4">
    <source>
        <dbReference type="EMBL" id="MPC30334.1"/>
    </source>
</evidence>
<dbReference type="PROSITE" id="PS51155">
    <property type="entry name" value="CHIT_BIND_RR_2"/>
    <property type="match status" value="1"/>
</dbReference>
<sequence>MGHQSAPRTFKLTHSGHWWSPGPAGSVPFTLCGSLTSKQEIANRHLERRLSALVCSAFVSPILLFSNTGAPPPGSGGSRRRRGLSLPRGRYSTTSSPPSEARPLTQRPTLLKGRLVSGDFLEWLWLPGGSLGFQTDSYGASSEEAKYEFNYKVKDDEGNDFGHEERRDGDYTQGSYYNELPDGRRQVVTYEVNGDSGFVADVKYSGEAHYDSGSYESRSRESSSSPGSPHHHHRAIAARVFAIIAFPQLINNQIHTLYY</sequence>
<comment type="caution">
    <text evidence="4">The sequence shown here is derived from an EMBL/GenBank/DDBJ whole genome shotgun (WGS) entry which is preliminary data.</text>
</comment>
<accession>A0A5B7EC03</accession>
<dbReference type="GO" id="GO:0005615">
    <property type="term" value="C:extracellular space"/>
    <property type="evidence" value="ECO:0007669"/>
    <property type="project" value="TreeGrafter"/>
</dbReference>
<dbReference type="EMBL" id="VSRR010002233">
    <property type="protein sequence ID" value="MPC30334.1"/>
    <property type="molecule type" value="Genomic_DNA"/>
</dbReference>
<dbReference type="OrthoDB" id="6349514at2759"/>
<evidence type="ECO:0000256" key="3">
    <source>
        <dbReference type="SAM" id="MobiDB-lite"/>
    </source>
</evidence>
<evidence type="ECO:0000313" key="5">
    <source>
        <dbReference type="Proteomes" id="UP000324222"/>
    </source>
</evidence>
<dbReference type="Proteomes" id="UP000324222">
    <property type="component" value="Unassembled WGS sequence"/>
</dbReference>
<dbReference type="PANTHER" id="PTHR12236">
    <property type="entry name" value="STRUCTURAL CONTITUENT OF CUTICLE"/>
    <property type="match status" value="1"/>
</dbReference>
<keyword evidence="5" id="KW-1185">Reference proteome</keyword>